<evidence type="ECO:0000313" key="1">
    <source>
        <dbReference type="EMBL" id="WZN40830.1"/>
    </source>
</evidence>
<evidence type="ECO:0000313" key="2">
    <source>
        <dbReference type="Proteomes" id="UP001485459"/>
    </source>
</evidence>
<dbReference type="InterPro" id="IPR032299">
    <property type="entry name" value="DUF4843"/>
</dbReference>
<proteinExistence type="predicted"/>
<dbReference type="Pfam" id="PF16132">
    <property type="entry name" value="DUF4843"/>
    <property type="match status" value="1"/>
</dbReference>
<accession>A0ABZ2YMA2</accession>
<dbReference type="PROSITE" id="PS51257">
    <property type="entry name" value="PROKAR_LIPOPROTEIN"/>
    <property type="match status" value="1"/>
</dbReference>
<protein>
    <submittedName>
        <fullName evidence="1">DUF4843 domain-containing protein</fullName>
    </submittedName>
</protein>
<organism evidence="1 2">
    <name type="scientific">Chitinophaga pollutisoli</name>
    <dbReference type="NCBI Taxonomy" id="3133966"/>
    <lineage>
        <taxon>Bacteria</taxon>
        <taxon>Pseudomonadati</taxon>
        <taxon>Bacteroidota</taxon>
        <taxon>Chitinophagia</taxon>
        <taxon>Chitinophagales</taxon>
        <taxon>Chitinophagaceae</taxon>
        <taxon>Chitinophaga</taxon>
    </lineage>
</organism>
<dbReference type="EMBL" id="CP149822">
    <property type="protein sequence ID" value="WZN40830.1"/>
    <property type="molecule type" value="Genomic_DNA"/>
</dbReference>
<sequence length="237" mass="26921">MKLRYIAILSAFASLAACRQDDRLMYQQDSRIYFTKNVVNADSLVYSFAVKDASLMKDTAWITLRIMGLPADKDRAINIAVSDTSTAKLGYHFEMGPLVMPADSFQKRIPVILYRKPGMKDSILTIDLSVQESADFKPGYNDKPASSPIDRLHYKISVTDQLLKPARWDVSLAGSFGAYSETKFRFMIQSTGKTDWNSTIFPADQQFLIQTVKYALYKYEEQFGPMIDENGDRVEFP</sequence>
<reference evidence="2" key="1">
    <citation type="submission" date="2024-03" db="EMBL/GenBank/DDBJ databases">
        <title>Chitinophaga horti sp. nov., isolated from garden soil.</title>
        <authorList>
            <person name="Lee D.S."/>
            <person name="Han D.M."/>
            <person name="Baek J.H."/>
            <person name="Choi D.G."/>
            <person name="Jeon J.H."/>
            <person name="Jeon C.O."/>
        </authorList>
    </citation>
    <scope>NUCLEOTIDE SEQUENCE [LARGE SCALE GENOMIC DNA]</scope>
    <source>
        <strain evidence="2">GPA1</strain>
    </source>
</reference>
<dbReference type="RefSeq" id="WP_341835695.1">
    <property type="nucleotide sequence ID" value="NZ_CP149822.1"/>
</dbReference>
<dbReference type="Proteomes" id="UP001485459">
    <property type="component" value="Chromosome"/>
</dbReference>
<gene>
    <name evidence="1" type="ORF">WJU16_22980</name>
</gene>
<name>A0ABZ2YMA2_9BACT</name>
<keyword evidence="2" id="KW-1185">Reference proteome</keyword>